<evidence type="ECO:0000313" key="2">
    <source>
        <dbReference type="Proteomes" id="UP000320773"/>
    </source>
</evidence>
<proteinExistence type="predicted"/>
<protein>
    <submittedName>
        <fullName evidence="1">Uncharacterized protein</fullName>
    </submittedName>
</protein>
<reference evidence="1 2" key="1">
    <citation type="submission" date="2019-06" db="EMBL/GenBank/DDBJ databases">
        <title>Genomic Encyclopedia of Archaeal and Bacterial Type Strains, Phase II (KMG-II): from individual species to whole genera.</title>
        <authorList>
            <person name="Goeker M."/>
        </authorList>
    </citation>
    <scope>NUCLEOTIDE SEQUENCE [LARGE SCALE GENOMIC DNA]</scope>
    <source>
        <strain evidence="1 2">DSM 24789</strain>
    </source>
</reference>
<gene>
    <name evidence="1" type="ORF">BC670_1624</name>
</gene>
<accession>A0A543G3Q6</accession>
<sequence length="38" mass="4696">MELFFMYIGYKWGINIFLLKIKGVKIEIIKYFNNNFFV</sequence>
<dbReference type="AlphaFoldDB" id="A0A543G3Q6"/>
<evidence type="ECO:0000313" key="1">
    <source>
        <dbReference type="EMBL" id="TQM40720.1"/>
    </source>
</evidence>
<dbReference type="Proteomes" id="UP000320773">
    <property type="component" value="Unassembled WGS sequence"/>
</dbReference>
<dbReference type="EMBL" id="VFPJ01000001">
    <property type="protein sequence ID" value="TQM40720.1"/>
    <property type="molecule type" value="Genomic_DNA"/>
</dbReference>
<name>A0A543G3Q6_9FLAO</name>
<comment type="caution">
    <text evidence="1">The sequence shown here is derived from an EMBL/GenBank/DDBJ whole genome shotgun (WGS) entry which is preliminary data.</text>
</comment>
<organism evidence="1 2">
    <name type="scientific">Flavobacterium branchiophilum</name>
    <dbReference type="NCBI Taxonomy" id="55197"/>
    <lineage>
        <taxon>Bacteria</taxon>
        <taxon>Pseudomonadati</taxon>
        <taxon>Bacteroidota</taxon>
        <taxon>Flavobacteriia</taxon>
        <taxon>Flavobacteriales</taxon>
        <taxon>Flavobacteriaceae</taxon>
        <taxon>Flavobacterium</taxon>
    </lineage>
</organism>